<dbReference type="PANTHER" id="PTHR11523">
    <property type="entry name" value="SODIUM/POTASSIUM-DEPENDENT ATPASE BETA SUBUNIT"/>
    <property type="match status" value="1"/>
</dbReference>
<comment type="similarity">
    <text evidence="2">Belongs to the X(+)/potassium ATPases subunit beta family.</text>
</comment>
<dbReference type="GO" id="GO:0036376">
    <property type="term" value="P:sodium ion export across plasma membrane"/>
    <property type="evidence" value="ECO:0007669"/>
    <property type="project" value="TreeGrafter"/>
</dbReference>
<accession>A0A7R8ZZG8</accession>
<dbReference type="Pfam" id="PF00287">
    <property type="entry name" value="Na_K-ATPase"/>
    <property type="match status" value="1"/>
</dbReference>
<dbReference type="InterPro" id="IPR000402">
    <property type="entry name" value="Na/K_ATPase_sub_beta"/>
</dbReference>
<keyword evidence="5" id="KW-1133">Transmembrane helix</keyword>
<keyword evidence="3" id="KW-0812">Transmembrane</keyword>
<evidence type="ECO:0000256" key="4">
    <source>
        <dbReference type="ARBA" id="ARBA00022968"/>
    </source>
</evidence>
<dbReference type="GO" id="GO:0005890">
    <property type="term" value="C:sodium:potassium-exchanging ATPase complex"/>
    <property type="evidence" value="ECO:0007669"/>
    <property type="project" value="InterPro"/>
</dbReference>
<dbReference type="EMBL" id="LR899533">
    <property type="protein sequence ID" value="CAD7240230.1"/>
    <property type="molecule type" value="Genomic_DNA"/>
</dbReference>
<dbReference type="GO" id="GO:1990573">
    <property type="term" value="P:potassium ion import across plasma membrane"/>
    <property type="evidence" value="ECO:0007669"/>
    <property type="project" value="TreeGrafter"/>
</dbReference>
<dbReference type="Proteomes" id="UP000677054">
    <property type="component" value="Unassembled WGS sequence"/>
</dbReference>
<dbReference type="GO" id="GO:0001671">
    <property type="term" value="F:ATPase activator activity"/>
    <property type="evidence" value="ECO:0007669"/>
    <property type="project" value="TreeGrafter"/>
</dbReference>
<dbReference type="GO" id="GO:0030007">
    <property type="term" value="P:intracellular potassium ion homeostasis"/>
    <property type="evidence" value="ECO:0007669"/>
    <property type="project" value="TreeGrafter"/>
</dbReference>
<dbReference type="OrthoDB" id="5912413at2759"/>
<dbReference type="GO" id="GO:0006883">
    <property type="term" value="P:intracellular sodium ion homeostasis"/>
    <property type="evidence" value="ECO:0007669"/>
    <property type="project" value="TreeGrafter"/>
</dbReference>
<evidence type="ECO:0000256" key="2">
    <source>
        <dbReference type="ARBA" id="ARBA00005876"/>
    </source>
</evidence>
<dbReference type="EMBL" id="CAJPEV010000016">
    <property type="protein sequence ID" value="CAG0878838.1"/>
    <property type="molecule type" value="Genomic_DNA"/>
</dbReference>
<reference evidence="7" key="1">
    <citation type="submission" date="2020-11" db="EMBL/GenBank/DDBJ databases">
        <authorList>
            <person name="Tran Van P."/>
        </authorList>
    </citation>
    <scope>NUCLEOTIDE SEQUENCE</scope>
</reference>
<name>A0A7R8ZZG8_9CRUS</name>
<evidence type="ECO:0000256" key="1">
    <source>
        <dbReference type="ARBA" id="ARBA00004606"/>
    </source>
</evidence>
<keyword evidence="6" id="KW-0472">Membrane</keyword>
<dbReference type="AlphaFoldDB" id="A0A7R8ZZG8"/>
<evidence type="ECO:0000256" key="3">
    <source>
        <dbReference type="ARBA" id="ARBA00022692"/>
    </source>
</evidence>
<proteinExistence type="inferred from homology"/>
<evidence type="ECO:0000313" key="8">
    <source>
        <dbReference type="Proteomes" id="UP000677054"/>
    </source>
</evidence>
<protein>
    <submittedName>
        <fullName evidence="7">Uncharacterized protein</fullName>
    </submittedName>
</protein>
<dbReference type="InterPro" id="IPR038702">
    <property type="entry name" value="Na/K_ATPase_sub_beta_sf"/>
</dbReference>
<organism evidence="7">
    <name type="scientific">Darwinula stevensoni</name>
    <dbReference type="NCBI Taxonomy" id="69355"/>
    <lineage>
        <taxon>Eukaryota</taxon>
        <taxon>Metazoa</taxon>
        <taxon>Ecdysozoa</taxon>
        <taxon>Arthropoda</taxon>
        <taxon>Crustacea</taxon>
        <taxon>Oligostraca</taxon>
        <taxon>Ostracoda</taxon>
        <taxon>Podocopa</taxon>
        <taxon>Podocopida</taxon>
        <taxon>Darwinulocopina</taxon>
        <taxon>Darwinuloidea</taxon>
        <taxon>Darwinulidae</taxon>
        <taxon>Darwinula</taxon>
    </lineage>
</organism>
<keyword evidence="8" id="KW-1185">Reference proteome</keyword>
<evidence type="ECO:0000256" key="6">
    <source>
        <dbReference type="ARBA" id="ARBA00023136"/>
    </source>
</evidence>
<gene>
    <name evidence="7" type="ORF">DSTB1V02_LOCUS259</name>
</gene>
<comment type="subcellular location">
    <subcellularLocation>
        <location evidence="1">Membrane</location>
        <topology evidence="1">Single-pass type II membrane protein</topology>
    </subcellularLocation>
</comment>
<feature type="non-terminal residue" evidence="7">
    <location>
        <position position="1"/>
    </location>
</feature>
<evidence type="ECO:0000256" key="5">
    <source>
        <dbReference type="ARBA" id="ARBA00022989"/>
    </source>
</evidence>
<evidence type="ECO:0000313" key="7">
    <source>
        <dbReference type="EMBL" id="CAD7240230.1"/>
    </source>
</evidence>
<dbReference type="Gene3D" id="2.60.40.1660">
    <property type="entry name" value="Na, k-atpase alpha subunit"/>
    <property type="match status" value="1"/>
</dbReference>
<dbReference type="PANTHER" id="PTHR11523:SF28">
    <property type="entry name" value="NA_K-ATPASE BETA SUBUNIT ISOFORM 4-RELATED"/>
    <property type="match status" value="1"/>
</dbReference>
<sequence length="271" mass="31204">MFYFFFYGVLIAIFALLMGILQQTLNDFYPTFMLDSSAIGTNPGLGFRPMPPYNETESTLIHFAPPYRYTWEHWVEDLTTYLDPYEKTDESSGEYVSQCSFGRPREPNKVCFFDIKTLGTICTKENFFGYDRGYPCILLKLNRIIGWKPEVYESMDELPHDMPKDLRERIQKEANKHGNTPPAMVWVSCSGVTAADVENMGALEYAPYPGFPAYFFPYESTPGFRSPLIALRFTGPEAGVVISVECRAWAKNIIQDRANRRGFIRFELLRD</sequence>
<keyword evidence="4" id="KW-0735">Signal-anchor</keyword>